<evidence type="ECO:0000256" key="7">
    <source>
        <dbReference type="ARBA" id="ARBA00023016"/>
    </source>
</evidence>
<dbReference type="SUPFAM" id="SSF54786">
    <property type="entry name" value="YcfA/nrd intein domain"/>
    <property type="match status" value="1"/>
</dbReference>
<keyword evidence="4" id="KW-0255">Endonuclease</keyword>
<dbReference type="GO" id="GO:0004519">
    <property type="term" value="F:endonuclease activity"/>
    <property type="evidence" value="ECO:0007669"/>
    <property type="project" value="UniProtKB-KW"/>
</dbReference>
<proteinExistence type="inferred from homology"/>
<evidence type="ECO:0000313" key="9">
    <source>
        <dbReference type="Proteomes" id="UP000216008"/>
    </source>
</evidence>
<keyword evidence="7" id="KW-0346">Stress response</keyword>
<reference evidence="8 9" key="1">
    <citation type="submission" date="2017-05" db="EMBL/GenBank/DDBJ databases">
        <title>Lactobacillus johnsonii from commercial turkeys.</title>
        <authorList>
            <person name="Johnson T.J."/>
            <person name="Youmans B."/>
        </authorList>
    </citation>
    <scope>NUCLEOTIDE SEQUENCE [LARGE SCALE GENOMIC DNA]</scope>
    <source>
        <strain evidence="8 9">UMNLJ114</strain>
    </source>
</reference>
<comment type="similarity">
    <text evidence="1">Belongs to the HicA mRNA interferase family.</text>
</comment>
<name>A0A267MAE9_LACJH</name>
<evidence type="ECO:0000313" key="8">
    <source>
        <dbReference type="EMBL" id="PAB55825.1"/>
    </source>
</evidence>
<evidence type="ECO:0000256" key="6">
    <source>
        <dbReference type="ARBA" id="ARBA00022884"/>
    </source>
</evidence>
<evidence type="ECO:0008006" key="10">
    <source>
        <dbReference type="Google" id="ProtNLM"/>
    </source>
</evidence>
<dbReference type="Gene3D" id="3.30.920.30">
    <property type="entry name" value="Hypothetical protein"/>
    <property type="match status" value="1"/>
</dbReference>
<dbReference type="InterPro" id="IPR012933">
    <property type="entry name" value="HicA_mRNA_interferase"/>
</dbReference>
<keyword evidence="2" id="KW-1277">Toxin-antitoxin system</keyword>
<comment type="caution">
    <text evidence="8">The sequence shown here is derived from an EMBL/GenBank/DDBJ whole genome shotgun (WGS) entry which is preliminary data.</text>
</comment>
<dbReference type="GO" id="GO:0003729">
    <property type="term" value="F:mRNA binding"/>
    <property type="evidence" value="ECO:0007669"/>
    <property type="project" value="InterPro"/>
</dbReference>
<sequence length="70" mass="8065">MPMVQYIALDLVKRLKSLGFVEVNIVGDHHIYKNMVNGKRVSVPYCKRKDTLPVGTAHQILRIIKECEKE</sequence>
<keyword evidence="3" id="KW-0540">Nuclease</keyword>
<organism evidence="8 9">
    <name type="scientific">Lactobacillus johnsonii</name>
    <dbReference type="NCBI Taxonomy" id="33959"/>
    <lineage>
        <taxon>Bacteria</taxon>
        <taxon>Bacillati</taxon>
        <taxon>Bacillota</taxon>
        <taxon>Bacilli</taxon>
        <taxon>Lactobacillales</taxon>
        <taxon>Lactobacillaceae</taxon>
        <taxon>Lactobacillus</taxon>
    </lineage>
</organism>
<accession>A0A267MAE9</accession>
<evidence type="ECO:0000256" key="5">
    <source>
        <dbReference type="ARBA" id="ARBA00022801"/>
    </source>
</evidence>
<dbReference type="Pfam" id="PF07927">
    <property type="entry name" value="HicA_toxin"/>
    <property type="match status" value="1"/>
</dbReference>
<protein>
    <recommendedName>
        <fullName evidence="10">Type II toxin-antitoxin system HicA family toxin</fullName>
    </recommendedName>
</protein>
<dbReference type="EMBL" id="NIBD01000019">
    <property type="protein sequence ID" value="PAB55825.1"/>
    <property type="molecule type" value="Genomic_DNA"/>
</dbReference>
<gene>
    <name evidence="8" type="ORF">A3Q24_03665</name>
</gene>
<dbReference type="Proteomes" id="UP000216008">
    <property type="component" value="Unassembled WGS sequence"/>
</dbReference>
<dbReference type="AlphaFoldDB" id="A0A267MAE9"/>
<evidence type="ECO:0000256" key="4">
    <source>
        <dbReference type="ARBA" id="ARBA00022759"/>
    </source>
</evidence>
<evidence type="ECO:0000256" key="3">
    <source>
        <dbReference type="ARBA" id="ARBA00022722"/>
    </source>
</evidence>
<keyword evidence="6" id="KW-0694">RNA-binding</keyword>
<evidence type="ECO:0000256" key="1">
    <source>
        <dbReference type="ARBA" id="ARBA00006620"/>
    </source>
</evidence>
<evidence type="ECO:0000256" key="2">
    <source>
        <dbReference type="ARBA" id="ARBA00022649"/>
    </source>
</evidence>
<dbReference type="InterPro" id="IPR038570">
    <property type="entry name" value="HicA_sf"/>
</dbReference>
<keyword evidence="5" id="KW-0378">Hydrolase</keyword>
<dbReference type="GO" id="GO:0016787">
    <property type="term" value="F:hydrolase activity"/>
    <property type="evidence" value="ECO:0007669"/>
    <property type="project" value="UniProtKB-KW"/>
</dbReference>